<evidence type="ECO:0000313" key="2">
    <source>
        <dbReference type="Proteomes" id="UP000327118"/>
    </source>
</evidence>
<dbReference type="EMBL" id="ML739078">
    <property type="protein sequence ID" value="KAE8354168.1"/>
    <property type="molecule type" value="Genomic_DNA"/>
</dbReference>
<sequence length="109" mass="12567">MSRLELDTPSHISNIRGIPKDVLLEELLLNAVFAYDYGGDPPEINMEEAWYIYEMAEAQNTGLRIVCGRCLGIDIRFDEVSSLYYDSYNGEGKCRELVERLRQEYPLDP</sequence>
<dbReference type="AlphaFoldDB" id="A0A5N6Z9R6"/>
<keyword evidence="2" id="KW-1185">Reference proteome</keyword>
<accession>A0A5N6Z9R6</accession>
<proteinExistence type="predicted"/>
<name>A0A5N6Z9R6_9EURO</name>
<evidence type="ECO:0000313" key="1">
    <source>
        <dbReference type="EMBL" id="KAE8354168.1"/>
    </source>
</evidence>
<protein>
    <submittedName>
        <fullName evidence="1">Uncharacterized protein</fullName>
    </submittedName>
</protein>
<organism evidence="1 2">
    <name type="scientific">Aspergillus coremiiformis</name>
    <dbReference type="NCBI Taxonomy" id="138285"/>
    <lineage>
        <taxon>Eukaryota</taxon>
        <taxon>Fungi</taxon>
        <taxon>Dikarya</taxon>
        <taxon>Ascomycota</taxon>
        <taxon>Pezizomycotina</taxon>
        <taxon>Eurotiomycetes</taxon>
        <taxon>Eurotiomycetidae</taxon>
        <taxon>Eurotiales</taxon>
        <taxon>Aspergillaceae</taxon>
        <taxon>Aspergillus</taxon>
        <taxon>Aspergillus subgen. Circumdati</taxon>
    </lineage>
</organism>
<gene>
    <name evidence="1" type="ORF">BDV28DRAFT_147335</name>
</gene>
<reference evidence="2" key="1">
    <citation type="submission" date="2019-04" db="EMBL/GenBank/DDBJ databases">
        <title>Friends and foes A comparative genomics studyof 23 Aspergillus species from section Flavi.</title>
        <authorList>
            <consortium name="DOE Joint Genome Institute"/>
            <person name="Kjaerbolling I."/>
            <person name="Vesth T."/>
            <person name="Frisvad J.C."/>
            <person name="Nybo J.L."/>
            <person name="Theobald S."/>
            <person name="Kildgaard S."/>
            <person name="Isbrandt T."/>
            <person name="Kuo A."/>
            <person name="Sato A."/>
            <person name="Lyhne E.K."/>
            <person name="Kogle M.E."/>
            <person name="Wiebenga A."/>
            <person name="Kun R.S."/>
            <person name="Lubbers R.J."/>
            <person name="Makela M.R."/>
            <person name="Barry K."/>
            <person name="Chovatia M."/>
            <person name="Clum A."/>
            <person name="Daum C."/>
            <person name="Haridas S."/>
            <person name="He G."/>
            <person name="LaButti K."/>
            <person name="Lipzen A."/>
            <person name="Mondo S."/>
            <person name="Riley R."/>
            <person name="Salamov A."/>
            <person name="Simmons B.A."/>
            <person name="Magnuson J.K."/>
            <person name="Henrissat B."/>
            <person name="Mortensen U.H."/>
            <person name="Larsen T.O."/>
            <person name="Devries R.P."/>
            <person name="Grigoriev I.V."/>
            <person name="Machida M."/>
            <person name="Baker S.E."/>
            <person name="Andersen M.R."/>
        </authorList>
    </citation>
    <scope>NUCLEOTIDE SEQUENCE [LARGE SCALE GENOMIC DNA]</scope>
    <source>
        <strain evidence="2">CBS 553.77</strain>
    </source>
</reference>
<dbReference type="OrthoDB" id="4457430at2759"/>
<dbReference type="Proteomes" id="UP000327118">
    <property type="component" value="Unassembled WGS sequence"/>
</dbReference>